<dbReference type="GO" id="GO:0016758">
    <property type="term" value="F:hexosyltransferase activity"/>
    <property type="evidence" value="ECO:0007669"/>
    <property type="project" value="TreeGrafter"/>
</dbReference>
<evidence type="ECO:0000256" key="1">
    <source>
        <dbReference type="ARBA" id="ARBA00022676"/>
    </source>
</evidence>
<dbReference type="PANTHER" id="PTHR45947">
    <property type="entry name" value="SULFOQUINOVOSYL TRANSFERASE SQD2"/>
    <property type="match status" value="1"/>
</dbReference>
<dbReference type="InterPro" id="IPR050194">
    <property type="entry name" value="Glycosyltransferase_grp1"/>
</dbReference>
<proteinExistence type="predicted"/>
<name>A0A7W0CHQ5_9ACTN</name>
<dbReference type="GO" id="GO:1901137">
    <property type="term" value="P:carbohydrate derivative biosynthetic process"/>
    <property type="evidence" value="ECO:0007669"/>
    <property type="project" value="UniProtKB-ARBA"/>
</dbReference>
<evidence type="ECO:0000259" key="3">
    <source>
        <dbReference type="Pfam" id="PF13439"/>
    </source>
</evidence>
<reference evidence="4 5" key="1">
    <citation type="submission" date="2020-07" db="EMBL/GenBank/DDBJ databases">
        <title>Genomic Encyclopedia of Type Strains, Phase IV (KMG-IV): sequencing the most valuable type-strain genomes for metagenomic binning, comparative biology and taxonomic classification.</title>
        <authorList>
            <person name="Goeker M."/>
        </authorList>
    </citation>
    <scope>NUCLEOTIDE SEQUENCE [LARGE SCALE GENOMIC DNA]</scope>
    <source>
        <strain evidence="4 5">DSM 45533</strain>
    </source>
</reference>
<evidence type="ECO:0000313" key="5">
    <source>
        <dbReference type="Proteomes" id="UP000530928"/>
    </source>
</evidence>
<gene>
    <name evidence="4" type="ORF">HNR30_002744</name>
</gene>
<dbReference type="Gene3D" id="3.40.50.2000">
    <property type="entry name" value="Glycogen Phosphorylase B"/>
    <property type="match status" value="2"/>
</dbReference>
<keyword evidence="1" id="KW-0328">Glycosyltransferase</keyword>
<dbReference type="Proteomes" id="UP000530928">
    <property type="component" value="Unassembled WGS sequence"/>
</dbReference>
<sequence>MHVTQPVEAGVAGYVKTAALSQVRRGWTVTVASPTIGTFAAQLTRSGVVHHAWEAHRSPATGCLDESRRLRQILKEVDPDVVHLHSAKAGLVGRLVLRGRRPTLFQPHGWSWLACTGGMTRAAIAWERAALRWSTAVVCVGEGEAALGAARGLRDRLVVIRNGVDLDRFAPAGEEARLAARVALGIPSQARLALCVGRLAPQKGQDLLLRAWPAIRDGRPDALLALVGDGELEPRLRASASPDVRFVGAVGDARSWYAACDVVVMPSRWEGLPLTALEAMATGRGVVAFDVPGLAEIVRPGTGALVPAGDHQALGRALGERLDDPVLMWDEGQQAVIRGKDFDMGETMDRLADLTMKVAGRD</sequence>
<comment type="caution">
    <text evidence="4">The sequence shown here is derived from an EMBL/GenBank/DDBJ whole genome shotgun (WGS) entry which is preliminary data.</text>
</comment>
<keyword evidence="2 4" id="KW-0808">Transferase</keyword>
<dbReference type="Pfam" id="PF13692">
    <property type="entry name" value="Glyco_trans_1_4"/>
    <property type="match status" value="1"/>
</dbReference>
<evidence type="ECO:0000313" key="4">
    <source>
        <dbReference type="EMBL" id="MBA2891403.1"/>
    </source>
</evidence>
<dbReference type="RefSeq" id="WP_181610205.1">
    <property type="nucleotide sequence ID" value="NZ_JACDUR010000003.1"/>
</dbReference>
<dbReference type="EMBL" id="JACDUR010000003">
    <property type="protein sequence ID" value="MBA2891403.1"/>
    <property type="molecule type" value="Genomic_DNA"/>
</dbReference>
<dbReference type="PANTHER" id="PTHR45947:SF3">
    <property type="entry name" value="SULFOQUINOVOSYL TRANSFERASE SQD2"/>
    <property type="match status" value="1"/>
</dbReference>
<accession>A0A7W0CHQ5</accession>
<dbReference type="SUPFAM" id="SSF53756">
    <property type="entry name" value="UDP-Glycosyltransferase/glycogen phosphorylase"/>
    <property type="match status" value="1"/>
</dbReference>
<evidence type="ECO:0000256" key="2">
    <source>
        <dbReference type="ARBA" id="ARBA00022679"/>
    </source>
</evidence>
<dbReference type="AlphaFoldDB" id="A0A7W0CHQ5"/>
<keyword evidence="5" id="KW-1185">Reference proteome</keyword>
<organism evidence="4 5">
    <name type="scientific">Nonomuraea soli</name>
    <dbReference type="NCBI Taxonomy" id="1032476"/>
    <lineage>
        <taxon>Bacteria</taxon>
        <taxon>Bacillati</taxon>
        <taxon>Actinomycetota</taxon>
        <taxon>Actinomycetes</taxon>
        <taxon>Streptosporangiales</taxon>
        <taxon>Streptosporangiaceae</taxon>
        <taxon>Nonomuraea</taxon>
    </lineage>
</organism>
<protein>
    <submittedName>
        <fullName evidence="4">Glycosyltransferase involved in cell wall biosynthesis</fullName>
    </submittedName>
</protein>
<dbReference type="InterPro" id="IPR028098">
    <property type="entry name" value="Glyco_trans_4-like_N"/>
</dbReference>
<dbReference type="Pfam" id="PF13439">
    <property type="entry name" value="Glyco_transf_4"/>
    <property type="match status" value="1"/>
</dbReference>
<feature type="domain" description="Glycosyltransferase subfamily 4-like N-terminal" evidence="3">
    <location>
        <begin position="10"/>
        <end position="168"/>
    </location>
</feature>